<dbReference type="PANTHER" id="PTHR22803">
    <property type="entry name" value="MANNOSE, PHOSPHOLIPASE, LECTIN RECEPTOR RELATED"/>
    <property type="match status" value="1"/>
</dbReference>
<gene>
    <name evidence="2" type="ORF">CVLEPA_LOCUS6189</name>
</gene>
<dbReference type="InterPro" id="IPR050111">
    <property type="entry name" value="C-type_lectin/snaclec_domain"/>
</dbReference>
<dbReference type="EMBL" id="CAWYQH010000035">
    <property type="protein sequence ID" value="CAK8676747.1"/>
    <property type="molecule type" value="Genomic_DNA"/>
</dbReference>
<proteinExistence type="predicted"/>
<accession>A0ABP0FEQ3</accession>
<dbReference type="InterPro" id="IPR001304">
    <property type="entry name" value="C-type_lectin-like"/>
</dbReference>
<evidence type="ECO:0000313" key="2">
    <source>
        <dbReference type="EMBL" id="CAK8676747.1"/>
    </source>
</evidence>
<dbReference type="Proteomes" id="UP001642483">
    <property type="component" value="Unassembled WGS sequence"/>
</dbReference>
<keyword evidence="3" id="KW-1185">Reference proteome</keyword>
<dbReference type="InterPro" id="IPR016187">
    <property type="entry name" value="CTDL_fold"/>
</dbReference>
<dbReference type="PROSITE" id="PS50041">
    <property type="entry name" value="C_TYPE_LECTIN_2"/>
    <property type="match status" value="1"/>
</dbReference>
<protein>
    <recommendedName>
        <fullName evidence="1">C-type lectin domain-containing protein</fullName>
    </recommendedName>
</protein>
<dbReference type="Pfam" id="PF00059">
    <property type="entry name" value="Lectin_C"/>
    <property type="match status" value="1"/>
</dbReference>
<dbReference type="SUPFAM" id="SSF56436">
    <property type="entry name" value="C-type lectin-like"/>
    <property type="match status" value="1"/>
</dbReference>
<sequence>MGADLAAVGMRNLSVRRNLATALFRTSTLTWIGLSDLEYDGQWVWVDEVPATEETAAWLPGEPNDGRYSRCAHINYKTPKYQANDVPCSGRRYNALCEKPINDLC</sequence>
<dbReference type="InterPro" id="IPR016186">
    <property type="entry name" value="C-type_lectin-like/link_sf"/>
</dbReference>
<dbReference type="Gene3D" id="3.10.100.10">
    <property type="entry name" value="Mannose-Binding Protein A, subunit A"/>
    <property type="match status" value="1"/>
</dbReference>
<name>A0ABP0FEQ3_CLALP</name>
<reference evidence="2 3" key="1">
    <citation type="submission" date="2024-02" db="EMBL/GenBank/DDBJ databases">
        <authorList>
            <person name="Daric V."/>
            <person name="Darras S."/>
        </authorList>
    </citation>
    <scope>NUCLEOTIDE SEQUENCE [LARGE SCALE GENOMIC DNA]</scope>
</reference>
<evidence type="ECO:0000259" key="1">
    <source>
        <dbReference type="PROSITE" id="PS50041"/>
    </source>
</evidence>
<comment type="caution">
    <text evidence="2">The sequence shown here is derived from an EMBL/GenBank/DDBJ whole genome shotgun (WGS) entry which is preliminary data.</text>
</comment>
<organism evidence="2 3">
    <name type="scientific">Clavelina lepadiformis</name>
    <name type="common">Light-bulb sea squirt</name>
    <name type="synonym">Ascidia lepadiformis</name>
    <dbReference type="NCBI Taxonomy" id="159417"/>
    <lineage>
        <taxon>Eukaryota</taxon>
        <taxon>Metazoa</taxon>
        <taxon>Chordata</taxon>
        <taxon>Tunicata</taxon>
        <taxon>Ascidiacea</taxon>
        <taxon>Aplousobranchia</taxon>
        <taxon>Clavelinidae</taxon>
        <taxon>Clavelina</taxon>
    </lineage>
</organism>
<feature type="domain" description="C-type lectin" evidence="1">
    <location>
        <begin position="1"/>
        <end position="105"/>
    </location>
</feature>
<evidence type="ECO:0000313" key="3">
    <source>
        <dbReference type="Proteomes" id="UP001642483"/>
    </source>
</evidence>